<protein>
    <submittedName>
        <fullName evidence="4">Aminotransferase</fullName>
    </submittedName>
</protein>
<proteinExistence type="inferred from homology"/>
<dbReference type="InterPro" id="IPR015421">
    <property type="entry name" value="PyrdxlP-dep_Trfase_major"/>
</dbReference>
<accession>A0A0F6UVM3</accession>
<dbReference type="PIRSF" id="PIRSF000390">
    <property type="entry name" value="PLP_StrS"/>
    <property type="match status" value="1"/>
</dbReference>
<evidence type="ECO:0000256" key="3">
    <source>
        <dbReference type="RuleBase" id="RU004508"/>
    </source>
</evidence>
<dbReference type="GO" id="GO:0000271">
    <property type="term" value="P:polysaccharide biosynthetic process"/>
    <property type="evidence" value="ECO:0007669"/>
    <property type="project" value="TreeGrafter"/>
</dbReference>
<evidence type="ECO:0000256" key="2">
    <source>
        <dbReference type="PIRSR" id="PIRSR000390-2"/>
    </source>
</evidence>
<dbReference type="InterPro" id="IPR015424">
    <property type="entry name" value="PyrdxlP-dep_Trfase"/>
</dbReference>
<organism evidence="4">
    <name type="scientific">Streptococcus suis</name>
    <dbReference type="NCBI Taxonomy" id="1307"/>
    <lineage>
        <taxon>Bacteria</taxon>
        <taxon>Bacillati</taxon>
        <taxon>Bacillota</taxon>
        <taxon>Bacilli</taxon>
        <taxon>Lactobacillales</taxon>
        <taxon>Streptococcaceae</taxon>
        <taxon>Streptococcus</taxon>
    </lineage>
</organism>
<dbReference type="Gene3D" id="3.90.1150.10">
    <property type="entry name" value="Aspartate Aminotransferase, domain 1"/>
    <property type="match status" value="1"/>
</dbReference>
<dbReference type="PANTHER" id="PTHR30244">
    <property type="entry name" value="TRANSAMINASE"/>
    <property type="match status" value="1"/>
</dbReference>
<keyword evidence="2 3" id="KW-0663">Pyridoxal phosphate</keyword>
<dbReference type="GO" id="GO:0030170">
    <property type="term" value="F:pyridoxal phosphate binding"/>
    <property type="evidence" value="ECO:0007669"/>
    <property type="project" value="TreeGrafter"/>
</dbReference>
<comment type="similarity">
    <text evidence="3">Belongs to the DegT/DnrJ/EryC1 family.</text>
</comment>
<keyword evidence="4" id="KW-0032">Aminotransferase</keyword>
<gene>
    <name evidence="4" type="primary">cpsH</name>
    <name evidence="4" type="ORF">YS114.seq-orf00009</name>
</gene>
<dbReference type="PANTHER" id="PTHR30244:SF34">
    <property type="entry name" value="DTDP-4-AMINO-4,6-DIDEOXYGALACTOSE TRANSAMINASE"/>
    <property type="match status" value="1"/>
</dbReference>
<dbReference type="Gene3D" id="3.40.640.10">
    <property type="entry name" value="Type I PLP-dependent aspartate aminotransferase-like (Major domain)"/>
    <property type="match status" value="1"/>
</dbReference>
<dbReference type="FunFam" id="3.90.1150.10:FF:000092">
    <property type="entry name" value="Capsular polysaccharide biosynthesis protein"/>
    <property type="match status" value="1"/>
</dbReference>
<name>A0A0F6UVM3_STRSU</name>
<reference evidence="4" key="1">
    <citation type="journal article" date="2015" name="Appl. Environ. Microbiol.">
        <title>Eight Novel Capsular Polysaccharide Synthesis Gene Loci Identified in Nontypeable Streptococcus suis Isolates.</title>
        <authorList>
            <person name="Zheng H."/>
            <person name="Ji S."/>
            <person name="Liu Z."/>
            <person name="Lan R."/>
            <person name="Huang Y."/>
            <person name="Bai X."/>
            <person name="Gottschalk M."/>
            <person name="Xu J."/>
        </authorList>
    </citation>
    <scope>NUCLEOTIDE SEQUENCE</scope>
    <source>
        <strain evidence="4">YS114_seq</strain>
    </source>
</reference>
<keyword evidence="4" id="KW-0808">Transferase</keyword>
<feature type="modified residue" description="N6-(pyridoxal phosphate)lysine" evidence="2">
    <location>
        <position position="201"/>
    </location>
</feature>
<dbReference type="EMBL" id="KM972232">
    <property type="protein sequence ID" value="AKE79336.1"/>
    <property type="molecule type" value="Genomic_DNA"/>
</dbReference>
<evidence type="ECO:0000313" key="4">
    <source>
        <dbReference type="EMBL" id="AKE79336.1"/>
    </source>
</evidence>
<dbReference type="Pfam" id="PF01041">
    <property type="entry name" value="DegT_DnrJ_EryC1"/>
    <property type="match status" value="2"/>
</dbReference>
<dbReference type="SUPFAM" id="SSF53383">
    <property type="entry name" value="PLP-dependent transferases"/>
    <property type="match status" value="1"/>
</dbReference>
<dbReference type="CDD" id="cd00616">
    <property type="entry name" value="AHBA_syn"/>
    <property type="match status" value="1"/>
</dbReference>
<feature type="active site" description="Proton acceptor" evidence="1">
    <location>
        <position position="201"/>
    </location>
</feature>
<dbReference type="InterPro" id="IPR000653">
    <property type="entry name" value="DegT/StrS_aminotransferase"/>
</dbReference>
<dbReference type="AlphaFoldDB" id="A0A0F6UVM3"/>
<dbReference type="FunFam" id="3.40.640.10:FF:000077">
    <property type="entry name" value="Spore coat polysaccharide biosynthesis protein spsC"/>
    <property type="match status" value="1"/>
</dbReference>
<sequence>MTKRQNIPFSPPDITQAEIDEVIDTLKSGWITTGPKTKELERRLSVFTGTNKTVCLNSATAGLELVLRVLGVEQGDEVIVPAMTYTASCSVITHVGATPVMVDIQKDGFEMDYDALEEAITPKTKVIIPVDLGGIPCDYDKIYTIVENKRSLYVASDNKWQKLFGRVIILSDSAHSLGASYKGRPAGSLADFTSFSFHAVKNFTTAEGGSVTWQPRHDLDDEELYKEFQILSLHGQTKDALAKTQLGSWEYDIVTPGYKCNMTDIMAGIGLVQLERYPSLLKRRKEIVEKYNAGFEGTQIKPLLHQTVDKQSSMHLYITHLQGYTLEQRNEVIQKMAEAGIACNVHYKPLPLLTAYKNLGFDMKDFPNAYQYFENEVTLPLHTNLSDEDVEYVIETIKHIVYVNK</sequence>
<dbReference type="InterPro" id="IPR015422">
    <property type="entry name" value="PyrdxlP-dep_Trfase_small"/>
</dbReference>
<dbReference type="GO" id="GO:0008483">
    <property type="term" value="F:transaminase activity"/>
    <property type="evidence" value="ECO:0007669"/>
    <property type="project" value="UniProtKB-KW"/>
</dbReference>
<evidence type="ECO:0000256" key="1">
    <source>
        <dbReference type="PIRSR" id="PIRSR000390-1"/>
    </source>
</evidence>